<feature type="transmembrane region" description="Helical" evidence="3">
    <location>
        <begin position="257"/>
        <end position="278"/>
    </location>
</feature>
<feature type="region of interest" description="Disordered" evidence="2">
    <location>
        <begin position="130"/>
        <end position="149"/>
    </location>
</feature>
<dbReference type="EMBL" id="FOGI01000011">
    <property type="protein sequence ID" value="SES37368.1"/>
    <property type="molecule type" value="Genomic_DNA"/>
</dbReference>
<feature type="compositionally biased region" description="Pro residues" evidence="2">
    <location>
        <begin position="8"/>
        <end position="29"/>
    </location>
</feature>
<dbReference type="InterPro" id="IPR023365">
    <property type="entry name" value="Sortase_dom-sf"/>
</dbReference>
<dbReference type="STRING" id="155974.SAMN04487818_111211"/>
<gene>
    <name evidence="4" type="ORF">SAMN04487818_111211</name>
</gene>
<feature type="transmembrane region" description="Helical" evidence="3">
    <location>
        <begin position="39"/>
        <end position="64"/>
    </location>
</feature>
<reference evidence="5" key="1">
    <citation type="submission" date="2016-10" db="EMBL/GenBank/DDBJ databases">
        <authorList>
            <person name="Varghese N."/>
            <person name="Submissions S."/>
        </authorList>
    </citation>
    <scope>NUCLEOTIDE SEQUENCE [LARGE SCALE GENOMIC DNA]</scope>
    <source>
        <strain evidence="5">DSM 44260</strain>
    </source>
</reference>
<keyword evidence="3" id="KW-0472">Membrane</keyword>
<proteinExistence type="predicted"/>
<evidence type="ECO:0000256" key="1">
    <source>
        <dbReference type="ARBA" id="ARBA00022801"/>
    </source>
</evidence>
<sequence>MTVLDTTPPAPPPPGVPHAPPPPGVPQAGPPRYRPERPALVLAGQMLAILGAVLLCFVAQLTLLGGLKHERDQNSAYDAFRTDLAKATAPVTGLDGGRLLDSGTPVAILEIPRLRLQEVVLEGTSARTLKSGPGHVRNTPLPGQSGTSQIFGRKAAYGGPFAEIDKLRQGDEIVLTTGQGEHRYLVQGVRRANDKERTAPTGEGRLTLATADGSYFLPTDIIRVDARLVSEVQDKTRQLPSFAVPDNERAMVGDRSALVPIALWTLILAAAAVAAVYVRHRVGRWQTWVIGVPVIGAVSLTLADQAAALLPNLM</sequence>
<evidence type="ECO:0000256" key="2">
    <source>
        <dbReference type="SAM" id="MobiDB-lite"/>
    </source>
</evidence>
<keyword evidence="5" id="KW-1185">Reference proteome</keyword>
<evidence type="ECO:0000256" key="3">
    <source>
        <dbReference type="SAM" id="Phobius"/>
    </source>
</evidence>
<keyword evidence="1" id="KW-0378">Hydrolase</keyword>
<dbReference type="Pfam" id="PF04203">
    <property type="entry name" value="Sortase"/>
    <property type="match status" value="1"/>
</dbReference>
<dbReference type="RefSeq" id="WP_245782643.1">
    <property type="nucleotide sequence ID" value="NZ_FOGI01000011.1"/>
</dbReference>
<name>A0A1H9WTV1_9PSEU</name>
<evidence type="ECO:0000313" key="5">
    <source>
        <dbReference type="Proteomes" id="UP000199051"/>
    </source>
</evidence>
<dbReference type="Gene3D" id="2.40.260.10">
    <property type="entry name" value="Sortase"/>
    <property type="match status" value="1"/>
</dbReference>
<evidence type="ECO:0000313" key="4">
    <source>
        <dbReference type="EMBL" id="SES37368.1"/>
    </source>
</evidence>
<dbReference type="SUPFAM" id="SSF63817">
    <property type="entry name" value="Sortase"/>
    <property type="match status" value="1"/>
</dbReference>
<feature type="transmembrane region" description="Helical" evidence="3">
    <location>
        <begin position="290"/>
        <end position="310"/>
    </location>
</feature>
<accession>A0A1H9WTV1</accession>
<keyword evidence="3" id="KW-0812">Transmembrane</keyword>
<dbReference type="NCBIfam" id="TIGR01076">
    <property type="entry name" value="sortase_fam"/>
    <property type="match status" value="1"/>
</dbReference>
<dbReference type="InterPro" id="IPR005754">
    <property type="entry name" value="Sortase"/>
</dbReference>
<dbReference type="GO" id="GO:0016787">
    <property type="term" value="F:hydrolase activity"/>
    <property type="evidence" value="ECO:0007669"/>
    <property type="project" value="UniProtKB-KW"/>
</dbReference>
<dbReference type="AlphaFoldDB" id="A0A1H9WTV1"/>
<organism evidence="4 5">
    <name type="scientific">Actinokineospora terrae</name>
    <dbReference type="NCBI Taxonomy" id="155974"/>
    <lineage>
        <taxon>Bacteria</taxon>
        <taxon>Bacillati</taxon>
        <taxon>Actinomycetota</taxon>
        <taxon>Actinomycetes</taxon>
        <taxon>Pseudonocardiales</taxon>
        <taxon>Pseudonocardiaceae</taxon>
        <taxon>Actinokineospora</taxon>
    </lineage>
</organism>
<dbReference type="Proteomes" id="UP000199051">
    <property type="component" value="Unassembled WGS sequence"/>
</dbReference>
<protein>
    <submittedName>
        <fullName evidence="4">LPXTG-site transpeptidase (Sortase) family protein</fullName>
    </submittedName>
</protein>
<keyword evidence="3" id="KW-1133">Transmembrane helix</keyword>
<feature type="region of interest" description="Disordered" evidence="2">
    <location>
        <begin position="1"/>
        <end position="32"/>
    </location>
</feature>